<comment type="caution">
    <text evidence="1">The sequence shown here is derived from an EMBL/GenBank/DDBJ whole genome shotgun (WGS) entry which is preliminary data.</text>
</comment>
<evidence type="ECO:0000313" key="1">
    <source>
        <dbReference type="EMBL" id="EAW32651.1"/>
    </source>
</evidence>
<dbReference type="Proteomes" id="UP000004931">
    <property type="component" value="Unassembled WGS sequence"/>
</dbReference>
<reference evidence="1 2" key="1">
    <citation type="journal article" date="2010" name="J. Bacteriol.">
        <title>Genome sequence of the oligotrophic marine Gammaproteobacterium HTCC2143, isolated from the Oregon Coast.</title>
        <authorList>
            <person name="Oh H.M."/>
            <person name="Kang I."/>
            <person name="Ferriera S."/>
            <person name="Giovannoni S.J."/>
            <person name="Cho J.C."/>
        </authorList>
    </citation>
    <scope>NUCLEOTIDE SEQUENCE [LARGE SCALE GENOMIC DNA]</scope>
    <source>
        <strain evidence="1 2">HTCC2143</strain>
    </source>
</reference>
<evidence type="ECO:0000313" key="2">
    <source>
        <dbReference type="Proteomes" id="UP000004931"/>
    </source>
</evidence>
<organism evidence="1 2">
    <name type="scientific">marine gamma proteobacterium HTCC2143</name>
    <dbReference type="NCBI Taxonomy" id="247633"/>
    <lineage>
        <taxon>Bacteria</taxon>
        <taxon>Pseudomonadati</taxon>
        <taxon>Pseudomonadota</taxon>
        <taxon>Gammaproteobacteria</taxon>
        <taxon>Cellvibrionales</taxon>
        <taxon>Spongiibacteraceae</taxon>
        <taxon>BD1-7 clade</taxon>
    </lineage>
</organism>
<keyword evidence="2" id="KW-1185">Reference proteome</keyword>
<dbReference type="STRING" id="247633.GP2143_15386"/>
<protein>
    <submittedName>
        <fullName evidence="1">Uncharacterized protein</fullName>
    </submittedName>
</protein>
<proteinExistence type="predicted"/>
<gene>
    <name evidence="1" type="ORF">GP2143_15386</name>
</gene>
<dbReference type="EMBL" id="AAVT01000001">
    <property type="protein sequence ID" value="EAW32651.1"/>
    <property type="molecule type" value="Genomic_DNA"/>
</dbReference>
<dbReference type="AlphaFoldDB" id="A0Y947"/>
<accession>A0Y947</accession>
<name>A0Y947_9GAMM</name>
<sequence length="40" mass="4376">MAGTSISHIENTYMKFSADMATSEALKHFKISDDGLVISQ</sequence>